<organism evidence="7 8">
    <name type="scientific">Shinella fusca</name>
    <dbReference type="NCBI Taxonomy" id="544480"/>
    <lineage>
        <taxon>Bacteria</taxon>
        <taxon>Pseudomonadati</taxon>
        <taxon>Pseudomonadota</taxon>
        <taxon>Alphaproteobacteria</taxon>
        <taxon>Hyphomicrobiales</taxon>
        <taxon>Rhizobiaceae</taxon>
        <taxon>Shinella</taxon>
    </lineage>
</organism>
<proteinExistence type="predicted"/>
<feature type="transmembrane region" description="Helical" evidence="6">
    <location>
        <begin position="18"/>
        <end position="36"/>
    </location>
</feature>
<feature type="transmembrane region" description="Helical" evidence="6">
    <location>
        <begin position="96"/>
        <end position="115"/>
    </location>
</feature>
<feature type="transmembrane region" description="Helical" evidence="6">
    <location>
        <begin position="258"/>
        <end position="279"/>
    </location>
</feature>
<dbReference type="GO" id="GO:0015658">
    <property type="term" value="F:branched-chain amino acid transmembrane transporter activity"/>
    <property type="evidence" value="ECO:0007669"/>
    <property type="project" value="InterPro"/>
</dbReference>
<dbReference type="PANTHER" id="PTHR30482">
    <property type="entry name" value="HIGH-AFFINITY BRANCHED-CHAIN AMINO ACID TRANSPORT SYSTEM PERMEASE"/>
    <property type="match status" value="1"/>
</dbReference>
<feature type="transmembrane region" description="Helical" evidence="6">
    <location>
        <begin position="42"/>
        <end position="65"/>
    </location>
</feature>
<evidence type="ECO:0000256" key="2">
    <source>
        <dbReference type="ARBA" id="ARBA00022475"/>
    </source>
</evidence>
<evidence type="ECO:0000313" key="7">
    <source>
        <dbReference type="EMBL" id="MBB5044156.1"/>
    </source>
</evidence>
<evidence type="ECO:0000313" key="8">
    <source>
        <dbReference type="Proteomes" id="UP000535406"/>
    </source>
</evidence>
<dbReference type="CDD" id="cd06581">
    <property type="entry name" value="TM_PBP1_LivM_like"/>
    <property type="match status" value="1"/>
</dbReference>
<evidence type="ECO:0000256" key="1">
    <source>
        <dbReference type="ARBA" id="ARBA00004651"/>
    </source>
</evidence>
<keyword evidence="8" id="KW-1185">Reference proteome</keyword>
<keyword evidence="5 6" id="KW-0472">Membrane</keyword>
<reference evidence="7 8" key="1">
    <citation type="submission" date="2020-08" db="EMBL/GenBank/DDBJ databases">
        <title>Genomic Encyclopedia of Type Strains, Phase IV (KMG-IV): sequencing the most valuable type-strain genomes for metagenomic binning, comparative biology and taxonomic classification.</title>
        <authorList>
            <person name="Goeker M."/>
        </authorList>
    </citation>
    <scope>NUCLEOTIDE SEQUENCE [LARGE SCALE GENOMIC DNA]</scope>
    <source>
        <strain evidence="7 8">DSM 21319</strain>
    </source>
</reference>
<comment type="caution">
    <text evidence="7">The sequence shown here is derived from an EMBL/GenBank/DDBJ whole genome shotgun (WGS) entry which is preliminary data.</text>
</comment>
<name>A0A7W7YXG5_9HYPH</name>
<sequence>MSSAPAGVAGALRRANRWGVLEILLWILAVAAWFFLPEQHLILAEIVNFAILALSLDLILGYAGIVSLGQSAMYGVGAYAAGLFSAHVTGEPLSGLLVGGLAGAAVAFLTGFLLLRGADLTRLMVTLGVAAVFMEIANQADWLTGGADGLQGVETAPLFGLFEFDIFGRTAYAYSLGVLFVLIVVARIVLASPFGYSLRAIRDNPLRASAVGIPVNPRLIAIYTLGGAYAGIAGALFTQTQMFVSLDALSFQKSADGLMILTIGGTGYLYGGVVGALVYKLIQDVLSNLTPQYWQFWIGLLLVAFVLIGRERPRALVRAVSIRLARLFAGKAASRRVAEEKP</sequence>
<comment type="subcellular location">
    <subcellularLocation>
        <location evidence="1">Cell membrane</location>
        <topology evidence="1">Multi-pass membrane protein</topology>
    </subcellularLocation>
</comment>
<keyword evidence="3 6" id="KW-0812">Transmembrane</keyword>
<keyword evidence="2" id="KW-1003">Cell membrane</keyword>
<feature type="transmembrane region" description="Helical" evidence="6">
    <location>
        <begin position="291"/>
        <end position="308"/>
    </location>
</feature>
<protein>
    <submittedName>
        <fullName evidence="7">Branched-chain amino acid transport system permease protein</fullName>
    </submittedName>
</protein>
<feature type="transmembrane region" description="Helical" evidence="6">
    <location>
        <begin position="171"/>
        <end position="198"/>
    </location>
</feature>
<evidence type="ECO:0000256" key="5">
    <source>
        <dbReference type="ARBA" id="ARBA00023136"/>
    </source>
</evidence>
<feature type="transmembrane region" description="Helical" evidence="6">
    <location>
        <begin position="218"/>
        <end position="237"/>
    </location>
</feature>
<dbReference type="InterPro" id="IPR043428">
    <property type="entry name" value="LivM-like"/>
</dbReference>
<evidence type="ECO:0000256" key="6">
    <source>
        <dbReference type="SAM" id="Phobius"/>
    </source>
</evidence>
<dbReference type="RefSeq" id="WP_380780219.1">
    <property type="nucleotide sequence ID" value="NZ_JACHIK010000014.1"/>
</dbReference>
<gene>
    <name evidence="7" type="ORF">HNQ66_003575</name>
</gene>
<dbReference type="GO" id="GO:0005886">
    <property type="term" value="C:plasma membrane"/>
    <property type="evidence" value="ECO:0007669"/>
    <property type="project" value="UniProtKB-SubCell"/>
</dbReference>
<dbReference type="Pfam" id="PF02653">
    <property type="entry name" value="BPD_transp_2"/>
    <property type="match status" value="1"/>
</dbReference>
<dbReference type="AlphaFoldDB" id="A0A7W7YXG5"/>
<dbReference type="Proteomes" id="UP000535406">
    <property type="component" value="Unassembled WGS sequence"/>
</dbReference>
<dbReference type="EMBL" id="JACHIK010000014">
    <property type="protein sequence ID" value="MBB5044156.1"/>
    <property type="molecule type" value="Genomic_DNA"/>
</dbReference>
<accession>A0A7W7YXG5</accession>
<dbReference type="InterPro" id="IPR001851">
    <property type="entry name" value="ABC_transp_permease"/>
</dbReference>
<dbReference type="PANTHER" id="PTHR30482:SF17">
    <property type="entry name" value="ABC TRANSPORTER ATP-BINDING PROTEIN"/>
    <property type="match status" value="1"/>
</dbReference>
<keyword evidence="4 6" id="KW-1133">Transmembrane helix</keyword>
<evidence type="ECO:0000256" key="3">
    <source>
        <dbReference type="ARBA" id="ARBA00022692"/>
    </source>
</evidence>
<evidence type="ECO:0000256" key="4">
    <source>
        <dbReference type="ARBA" id="ARBA00022989"/>
    </source>
</evidence>